<proteinExistence type="predicted"/>
<organism evidence="5 6">
    <name type="scientific">Amycolatopsis sulphurea</name>
    <dbReference type="NCBI Taxonomy" id="76022"/>
    <lineage>
        <taxon>Bacteria</taxon>
        <taxon>Bacillati</taxon>
        <taxon>Actinomycetota</taxon>
        <taxon>Actinomycetes</taxon>
        <taxon>Pseudonocardiales</taxon>
        <taxon>Pseudonocardiaceae</taxon>
        <taxon>Amycolatopsis</taxon>
    </lineage>
</organism>
<dbReference type="RefSeq" id="WP_098514350.1">
    <property type="nucleotide sequence ID" value="NZ_JBIAKZ010000002.1"/>
</dbReference>
<dbReference type="SUPFAM" id="SSF56176">
    <property type="entry name" value="FAD-binding/transporter-associated domain-like"/>
    <property type="match status" value="1"/>
</dbReference>
<dbReference type="InterPro" id="IPR016167">
    <property type="entry name" value="FAD-bd_PCMH_sub1"/>
</dbReference>
<gene>
    <name evidence="5" type="ORF">ATK36_5913</name>
</gene>
<dbReference type="InterPro" id="IPR016169">
    <property type="entry name" value="FAD-bd_PCMH_sub2"/>
</dbReference>
<keyword evidence="1" id="KW-0285">Flavoprotein</keyword>
<dbReference type="PANTHER" id="PTHR42659:SF2">
    <property type="entry name" value="XANTHINE DEHYDROGENASE SUBUNIT C-RELATED"/>
    <property type="match status" value="1"/>
</dbReference>
<feature type="domain" description="FAD-binding PCMH-type" evidence="4">
    <location>
        <begin position="1"/>
        <end position="178"/>
    </location>
</feature>
<evidence type="ECO:0000313" key="5">
    <source>
        <dbReference type="EMBL" id="PFG50668.1"/>
    </source>
</evidence>
<dbReference type="InterPro" id="IPR036683">
    <property type="entry name" value="CO_DH_flav_C_dom_sf"/>
</dbReference>
<dbReference type="Pfam" id="PF00941">
    <property type="entry name" value="FAD_binding_5"/>
    <property type="match status" value="1"/>
</dbReference>
<dbReference type="Proteomes" id="UP000243542">
    <property type="component" value="Unassembled WGS sequence"/>
</dbReference>
<dbReference type="SUPFAM" id="SSF55447">
    <property type="entry name" value="CO dehydrogenase flavoprotein C-terminal domain-like"/>
    <property type="match status" value="1"/>
</dbReference>
<evidence type="ECO:0000256" key="2">
    <source>
        <dbReference type="ARBA" id="ARBA00022827"/>
    </source>
</evidence>
<reference evidence="5 6" key="1">
    <citation type="submission" date="2017-10" db="EMBL/GenBank/DDBJ databases">
        <title>Sequencing the genomes of 1000 actinobacteria strains.</title>
        <authorList>
            <person name="Klenk H.-P."/>
        </authorList>
    </citation>
    <scope>NUCLEOTIDE SEQUENCE [LARGE SCALE GENOMIC DNA]</scope>
    <source>
        <strain evidence="5 6">DSM 46092</strain>
    </source>
</reference>
<dbReference type="GO" id="GO:0016491">
    <property type="term" value="F:oxidoreductase activity"/>
    <property type="evidence" value="ECO:0007669"/>
    <property type="project" value="UniProtKB-KW"/>
</dbReference>
<dbReference type="InterPro" id="IPR036318">
    <property type="entry name" value="FAD-bd_PCMH-like_sf"/>
</dbReference>
<dbReference type="PROSITE" id="PS51387">
    <property type="entry name" value="FAD_PCMH"/>
    <property type="match status" value="1"/>
</dbReference>
<accession>A0A2A9FHN6</accession>
<protein>
    <submittedName>
        <fullName evidence="5">Carbon-monoxide dehydrogenase medium subunit</fullName>
    </submittedName>
</protein>
<dbReference type="InterPro" id="IPR051312">
    <property type="entry name" value="Diverse_Substr_Oxidored"/>
</dbReference>
<evidence type="ECO:0000313" key="6">
    <source>
        <dbReference type="Proteomes" id="UP000243542"/>
    </source>
</evidence>
<keyword evidence="2" id="KW-0274">FAD</keyword>
<dbReference type="Gene3D" id="3.30.390.50">
    <property type="entry name" value="CO dehydrogenase flavoprotein, C-terminal domain"/>
    <property type="match status" value="1"/>
</dbReference>
<name>A0A2A9FHN6_9PSEU</name>
<dbReference type="GO" id="GO:0071949">
    <property type="term" value="F:FAD binding"/>
    <property type="evidence" value="ECO:0007669"/>
    <property type="project" value="InterPro"/>
</dbReference>
<dbReference type="Gene3D" id="3.30.43.10">
    <property type="entry name" value="Uridine Diphospho-n-acetylenolpyruvylglucosamine Reductase, domain 2"/>
    <property type="match status" value="1"/>
</dbReference>
<evidence type="ECO:0000259" key="4">
    <source>
        <dbReference type="PROSITE" id="PS51387"/>
    </source>
</evidence>
<dbReference type="PANTHER" id="PTHR42659">
    <property type="entry name" value="XANTHINE DEHYDROGENASE SUBUNIT C-RELATED"/>
    <property type="match status" value="1"/>
</dbReference>
<evidence type="ECO:0000256" key="3">
    <source>
        <dbReference type="ARBA" id="ARBA00023002"/>
    </source>
</evidence>
<evidence type="ECO:0000256" key="1">
    <source>
        <dbReference type="ARBA" id="ARBA00022630"/>
    </source>
</evidence>
<dbReference type="Gene3D" id="3.30.465.10">
    <property type="match status" value="1"/>
</dbReference>
<dbReference type="InterPro" id="IPR016166">
    <property type="entry name" value="FAD-bd_PCMH"/>
</dbReference>
<keyword evidence="6" id="KW-1185">Reference proteome</keyword>
<keyword evidence="3" id="KW-0560">Oxidoreductase</keyword>
<dbReference type="EMBL" id="PDJK01000002">
    <property type="protein sequence ID" value="PFG50668.1"/>
    <property type="molecule type" value="Genomic_DNA"/>
</dbReference>
<comment type="caution">
    <text evidence="5">The sequence shown here is derived from an EMBL/GenBank/DDBJ whole genome shotgun (WGS) entry which is preliminary data.</text>
</comment>
<dbReference type="AlphaFoldDB" id="A0A2A9FHN6"/>
<sequence length="283" mass="30209">MKPSSFLYRAPATLGRALDDLAECAEEGGKVLAGGQSLLPMLNYRLVRPPVLVDLGTVTELAERTITGRGFRLGAMTTTGWLARAAEVRAAWPLLATAASWVGHVQIRSRGTIGGSVAHADPSAEMAATMLLADARITLKSTRGERVEQAGDFFLGYLSTTVEEDEILTHLDFEVPNTGGRWGFEEFAPRHGDFAEAGAALTLPAEDSEERGRAVAFGVADRPFRLPSLETLLTSSTGRLSRRVFDSAVGNDFDAVGTVTAEKREMGAHLVARALRAAGVVVE</sequence>
<dbReference type="InterPro" id="IPR002346">
    <property type="entry name" value="Mopterin_DH_FAD-bd"/>
</dbReference>